<dbReference type="AlphaFoldDB" id="A0AAD5Z5R3"/>
<proteinExistence type="predicted"/>
<feature type="compositionally biased region" description="Basic and acidic residues" evidence="1">
    <location>
        <begin position="213"/>
        <end position="222"/>
    </location>
</feature>
<comment type="caution">
    <text evidence="2">The sequence shown here is derived from an EMBL/GenBank/DDBJ whole genome shotgun (WGS) entry which is preliminary data.</text>
</comment>
<dbReference type="InterPro" id="IPR044593">
    <property type="entry name" value="FLZ8/MARD1"/>
</dbReference>
<evidence type="ECO:0000256" key="1">
    <source>
        <dbReference type="SAM" id="MobiDB-lite"/>
    </source>
</evidence>
<dbReference type="PANTHER" id="PTHR46443">
    <property type="entry name" value="FCS-LIKE ZINC FINGER 8"/>
    <property type="match status" value="1"/>
</dbReference>
<name>A0AAD5Z5R3_9POAL</name>
<organism evidence="2 3">
    <name type="scientific">Rhynchospora tenuis</name>
    <dbReference type="NCBI Taxonomy" id="198213"/>
    <lineage>
        <taxon>Eukaryota</taxon>
        <taxon>Viridiplantae</taxon>
        <taxon>Streptophyta</taxon>
        <taxon>Embryophyta</taxon>
        <taxon>Tracheophyta</taxon>
        <taxon>Spermatophyta</taxon>
        <taxon>Magnoliopsida</taxon>
        <taxon>Liliopsida</taxon>
        <taxon>Poales</taxon>
        <taxon>Cyperaceae</taxon>
        <taxon>Cyperoideae</taxon>
        <taxon>Rhynchosporeae</taxon>
        <taxon>Rhynchospora</taxon>
    </lineage>
</organism>
<feature type="region of interest" description="Disordered" evidence="1">
    <location>
        <begin position="213"/>
        <end position="233"/>
    </location>
</feature>
<protein>
    <submittedName>
        <fullName evidence="2">Uncharacterized protein</fullName>
    </submittedName>
</protein>
<accession>A0AAD5Z5R3</accession>
<reference evidence="2 3" key="1">
    <citation type="journal article" date="2022" name="Cell">
        <title>Repeat-based holocentromeres influence genome architecture and karyotype evolution.</title>
        <authorList>
            <person name="Hofstatter P.G."/>
            <person name="Thangavel G."/>
            <person name="Lux T."/>
            <person name="Neumann P."/>
            <person name="Vondrak T."/>
            <person name="Novak P."/>
            <person name="Zhang M."/>
            <person name="Costa L."/>
            <person name="Castellani M."/>
            <person name="Scott A."/>
            <person name="Toegelov H."/>
            <person name="Fuchs J."/>
            <person name="Mata-Sucre Y."/>
            <person name="Dias Y."/>
            <person name="Vanzela A.L.L."/>
            <person name="Huettel B."/>
            <person name="Almeida C.C.S."/>
            <person name="Simkova H."/>
            <person name="Souza G."/>
            <person name="Pedrosa-Harand A."/>
            <person name="Macas J."/>
            <person name="Mayer K.F.X."/>
            <person name="Houben A."/>
            <person name="Marques A."/>
        </authorList>
    </citation>
    <scope>NUCLEOTIDE SEQUENCE [LARGE SCALE GENOMIC DNA]</scope>
    <source>
        <strain evidence="2">RhyTen1mFocal</strain>
    </source>
</reference>
<feature type="compositionally biased region" description="Polar residues" evidence="1">
    <location>
        <begin position="1"/>
        <end position="22"/>
    </location>
</feature>
<gene>
    <name evidence="2" type="ORF">LUZ61_016545</name>
</gene>
<sequence length="233" mass="25495">MSKPNSLVSPTNNKNKTKTASLFPSRRLFMGLSPKVFSESDSSMSPTSVLDSKALPCISSPPSISNSGQKKPPSLGLAEALDNDQHSFISNSPRKDRRMVLFGSQLNIQVPSIEFGVKNKESKLALLSPVRRYIVSPKEFETDLSEEYTCVISHGPNPRTTHIFDDCVINGDLGNLKLDDLLTSCHAHACKNNQGQGNEDTFYRREKLVAKRESIEGTRDGDGDGAEDGVPNL</sequence>
<feature type="region of interest" description="Disordered" evidence="1">
    <location>
        <begin position="1"/>
        <end position="23"/>
    </location>
</feature>
<evidence type="ECO:0000313" key="2">
    <source>
        <dbReference type="EMBL" id="KAJ3687381.1"/>
    </source>
</evidence>
<dbReference type="EMBL" id="JAMRDG010000002">
    <property type="protein sequence ID" value="KAJ3687381.1"/>
    <property type="molecule type" value="Genomic_DNA"/>
</dbReference>
<evidence type="ECO:0000313" key="3">
    <source>
        <dbReference type="Proteomes" id="UP001210211"/>
    </source>
</evidence>
<dbReference type="Proteomes" id="UP001210211">
    <property type="component" value="Unassembled WGS sequence"/>
</dbReference>
<dbReference type="PANTHER" id="PTHR46443:SF3">
    <property type="entry name" value="PROTEIN MARD1"/>
    <property type="match status" value="1"/>
</dbReference>
<keyword evidence="3" id="KW-1185">Reference proteome</keyword>